<organism evidence="2 3">
    <name type="scientific">Rubritalea halochordaticola</name>
    <dbReference type="NCBI Taxonomy" id="714537"/>
    <lineage>
        <taxon>Bacteria</taxon>
        <taxon>Pseudomonadati</taxon>
        <taxon>Verrucomicrobiota</taxon>
        <taxon>Verrucomicrobiia</taxon>
        <taxon>Verrucomicrobiales</taxon>
        <taxon>Rubritaleaceae</taxon>
        <taxon>Rubritalea</taxon>
    </lineage>
</organism>
<feature type="signal peptide" evidence="1">
    <location>
        <begin position="1"/>
        <end position="20"/>
    </location>
</feature>
<reference evidence="2 3" key="1">
    <citation type="submission" date="2024-02" db="EMBL/GenBank/DDBJ databases">
        <title>Rubritalea halochordaticola NBRC 107102.</title>
        <authorList>
            <person name="Ichikawa N."/>
            <person name="Katano-Makiyama Y."/>
            <person name="Hidaka K."/>
        </authorList>
    </citation>
    <scope>NUCLEOTIDE SEQUENCE [LARGE SCALE GENOMIC DNA]</scope>
    <source>
        <strain evidence="2 3">NBRC 107102</strain>
    </source>
</reference>
<protein>
    <recommendedName>
        <fullName evidence="4">DUF3365 domain-containing protein</fullName>
    </recommendedName>
</protein>
<comment type="caution">
    <text evidence="2">The sequence shown here is derived from an EMBL/GenBank/DDBJ whole genome shotgun (WGS) entry which is preliminary data.</text>
</comment>
<proteinExistence type="predicted"/>
<evidence type="ECO:0008006" key="4">
    <source>
        <dbReference type="Google" id="ProtNLM"/>
    </source>
</evidence>
<accession>A0ABP9UZQ2</accession>
<keyword evidence="1" id="KW-0732">Signal</keyword>
<sequence length="186" mass="21420">MKNLLSIFILLSILSTTSYSEEKYTEVTRDKVPQGKVVEHTNWPGKYTKIIAVTYDYSVGKREENSFSTVAKDGKLHKGIYRTSKPLTEEQTKKLFSCITGKHKPLLAAACFEPHHGFIFYDKANKIVAHISICFMCHNHSFSPEGELSDHWDRQELKKLLKDLKMPIHKKPGDYTKEYLKEKGKP</sequence>
<keyword evidence="3" id="KW-1185">Reference proteome</keyword>
<gene>
    <name evidence="2" type="ORF">Rhal01_02099</name>
</gene>
<evidence type="ECO:0000256" key="1">
    <source>
        <dbReference type="SAM" id="SignalP"/>
    </source>
</evidence>
<dbReference type="EMBL" id="BAABRL010000006">
    <property type="protein sequence ID" value="GAA5495918.1"/>
    <property type="molecule type" value="Genomic_DNA"/>
</dbReference>
<evidence type="ECO:0000313" key="3">
    <source>
        <dbReference type="Proteomes" id="UP001424741"/>
    </source>
</evidence>
<feature type="chain" id="PRO_5045235886" description="DUF3365 domain-containing protein" evidence="1">
    <location>
        <begin position="21"/>
        <end position="186"/>
    </location>
</feature>
<dbReference type="Proteomes" id="UP001424741">
    <property type="component" value="Unassembled WGS sequence"/>
</dbReference>
<dbReference type="RefSeq" id="WP_346188654.1">
    <property type="nucleotide sequence ID" value="NZ_BAABRL010000006.1"/>
</dbReference>
<name>A0ABP9UZQ2_9BACT</name>
<evidence type="ECO:0000313" key="2">
    <source>
        <dbReference type="EMBL" id="GAA5495918.1"/>
    </source>
</evidence>